<feature type="domain" description="Tryptophan synthase beta chain-like PALP" evidence="4">
    <location>
        <begin position="20"/>
        <end position="301"/>
    </location>
</feature>
<proteinExistence type="predicted"/>
<keyword evidence="3" id="KW-0456">Lyase</keyword>
<dbReference type="RefSeq" id="WP_193780499.1">
    <property type="nucleotide sequence ID" value="NZ_JADDOJ010000035.1"/>
</dbReference>
<reference evidence="5 6" key="1">
    <citation type="submission" date="2020-10" db="EMBL/GenBank/DDBJ databases">
        <title>Draft genome of Ramlibacter aquaticus LMG 30558.</title>
        <authorList>
            <person name="Props R."/>
        </authorList>
    </citation>
    <scope>NUCLEOTIDE SEQUENCE [LARGE SCALE GENOMIC DNA]</scope>
    <source>
        <strain evidence="5 6">LMG 30558</strain>
    </source>
</reference>
<keyword evidence="2" id="KW-0663">Pyridoxal phosphate</keyword>
<dbReference type="InterPro" id="IPR001926">
    <property type="entry name" value="TrpB-like_PALP"/>
</dbReference>
<protein>
    <submittedName>
        <fullName evidence="5">Threonine/serine dehydratase</fullName>
    </submittedName>
</protein>
<dbReference type="Proteomes" id="UP000715965">
    <property type="component" value="Unassembled WGS sequence"/>
</dbReference>
<evidence type="ECO:0000313" key="6">
    <source>
        <dbReference type="Proteomes" id="UP000715965"/>
    </source>
</evidence>
<dbReference type="NCBIfam" id="NF006094">
    <property type="entry name" value="PRK08246.1"/>
    <property type="match status" value="1"/>
</dbReference>
<dbReference type="Gene3D" id="3.40.50.1100">
    <property type="match status" value="2"/>
</dbReference>
<keyword evidence="6" id="KW-1185">Reference proteome</keyword>
<evidence type="ECO:0000259" key="4">
    <source>
        <dbReference type="Pfam" id="PF00291"/>
    </source>
</evidence>
<name>A0ABR9SF30_9BURK</name>
<sequence>MTPDAIAAAGQRFAREFPHFIRRTPLWQLPGRALGLDCEQVWLKLEHLQTAGSFKARGMLMRLLSQPIPAPGVIVASGGNAGIATAAAARELGVRCEVFVPVVSSPAKQARLRELGAEVVVTGEAYADALQACLDRQRATGALLTHAYDQPEVVTGAGTLAQEIEAQGGGVPDAVLVSVGGGGLIGGVASWFQDRSRVIALEPEGAPTLHAARAAGAPVDVAVGGLAADSLGARRIGALAWDITQRWVPESLLLPDAAIRAAQQRLWKDFHLAVEPAAALGLAALAEGRVQATRPCIILCGANLDPATLA</sequence>
<dbReference type="EMBL" id="JADDOJ010000035">
    <property type="protein sequence ID" value="MBE7940960.1"/>
    <property type="molecule type" value="Genomic_DNA"/>
</dbReference>
<comment type="caution">
    <text evidence="5">The sequence shown here is derived from an EMBL/GenBank/DDBJ whole genome shotgun (WGS) entry which is preliminary data.</text>
</comment>
<dbReference type="Pfam" id="PF00291">
    <property type="entry name" value="PALP"/>
    <property type="match status" value="1"/>
</dbReference>
<evidence type="ECO:0000256" key="1">
    <source>
        <dbReference type="ARBA" id="ARBA00001933"/>
    </source>
</evidence>
<dbReference type="InterPro" id="IPR036052">
    <property type="entry name" value="TrpB-like_PALP_sf"/>
</dbReference>
<evidence type="ECO:0000313" key="5">
    <source>
        <dbReference type="EMBL" id="MBE7940960.1"/>
    </source>
</evidence>
<dbReference type="InterPro" id="IPR050147">
    <property type="entry name" value="Ser/Thr_Dehydratase"/>
</dbReference>
<dbReference type="PANTHER" id="PTHR48078">
    <property type="entry name" value="THREONINE DEHYDRATASE, MITOCHONDRIAL-RELATED"/>
    <property type="match status" value="1"/>
</dbReference>
<organism evidence="5 6">
    <name type="scientific">Ramlibacter aquaticus</name>
    <dbReference type="NCBI Taxonomy" id="2780094"/>
    <lineage>
        <taxon>Bacteria</taxon>
        <taxon>Pseudomonadati</taxon>
        <taxon>Pseudomonadota</taxon>
        <taxon>Betaproteobacteria</taxon>
        <taxon>Burkholderiales</taxon>
        <taxon>Comamonadaceae</taxon>
        <taxon>Ramlibacter</taxon>
    </lineage>
</organism>
<evidence type="ECO:0000256" key="2">
    <source>
        <dbReference type="ARBA" id="ARBA00022898"/>
    </source>
</evidence>
<evidence type="ECO:0000256" key="3">
    <source>
        <dbReference type="ARBA" id="ARBA00023239"/>
    </source>
</evidence>
<dbReference type="PANTHER" id="PTHR48078:SF6">
    <property type="entry name" value="L-THREONINE DEHYDRATASE CATABOLIC TDCB"/>
    <property type="match status" value="1"/>
</dbReference>
<gene>
    <name evidence="5" type="ORF">IM725_10300</name>
</gene>
<dbReference type="SUPFAM" id="SSF53686">
    <property type="entry name" value="Tryptophan synthase beta subunit-like PLP-dependent enzymes"/>
    <property type="match status" value="1"/>
</dbReference>
<accession>A0ABR9SF30</accession>
<comment type="cofactor">
    <cofactor evidence="1">
        <name>pyridoxal 5'-phosphate</name>
        <dbReference type="ChEBI" id="CHEBI:597326"/>
    </cofactor>
</comment>